<dbReference type="EMBL" id="KQ971323">
    <property type="protein sequence ID" value="KYB28562.1"/>
    <property type="molecule type" value="Genomic_DNA"/>
</dbReference>
<comment type="subcellular location">
    <subcellularLocation>
        <location evidence="1">Nucleus</location>
    </subcellularLocation>
</comment>
<evidence type="ECO:0000256" key="1">
    <source>
        <dbReference type="ARBA" id="ARBA00004123"/>
    </source>
</evidence>
<gene>
    <name evidence="5" type="primary">AUGUSTUS-3.0.2_34606</name>
    <name evidence="5" type="ORF">TcasGA2_TC034606</name>
</gene>
<dbReference type="SUPFAM" id="SSF82704">
    <property type="entry name" value="AlbA-like"/>
    <property type="match status" value="1"/>
</dbReference>
<proteinExistence type="inferred from homology"/>
<dbReference type="GO" id="GO:0005634">
    <property type="term" value="C:nucleus"/>
    <property type="evidence" value="ECO:0007669"/>
    <property type="project" value="UniProtKB-SubCell"/>
</dbReference>
<dbReference type="InterPro" id="IPR036882">
    <property type="entry name" value="Alba-like_dom_sf"/>
</dbReference>
<comment type="similarity">
    <text evidence="2">Belongs to the histone-like Alba family.</text>
</comment>
<name>A0A139WKT2_TRICA</name>
<accession>A0A139WKT2</accession>
<keyword evidence="6" id="KW-1185">Reference proteome</keyword>
<reference evidence="5 6" key="1">
    <citation type="journal article" date="2008" name="Nature">
        <title>The genome of the model beetle and pest Tribolium castaneum.</title>
        <authorList>
            <consortium name="Tribolium Genome Sequencing Consortium"/>
            <person name="Richards S."/>
            <person name="Gibbs R.A."/>
            <person name="Weinstock G.M."/>
            <person name="Brown S.J."/>
            <person name="Denell R."/>
            <person name="Beeman R.W."/>
            <person name="Gibbs R."/>
            <person name="Beeman R.W."/>
            <person name="Brown S.J."/>
            <person name="Bucher G."/>
            <person name="Friedrich M."/>
            <person name="Grimmelikhuijzen C.J."/>
            <person name="Klingler M."/>
            <person name="Lorenzen M."/>
            <person name="Richards S."/>
            <person name="Roth S."/>
            <person name="Schroder R."/>
            <person name="Tautz D."/>
            <person name="Zdobnov E.M."/>
            <person name="Muzny D."/>
            <person name="Gibbs R.A."/>
            <person name="Weinstock G.M."/>
            <person name="Attaway T."/>
            <person name="Bell S."/>
            <person name="Buhay C.J."/>
            <person name="Chandrabose M.N."/>
            <person name="Chavez D."/>
            <person name="Clerk-Blankenburg K.P."/>
            <person name="Cree A."/>
            <person name="Dao M."/>
            <person name="Davis C."/>
            <person name="Chacko J."/>
            <person name="Dinh H."/>
            <person name="Dugan-Rocha S."/>
            <person name="Fowler G."/>
            <person name="Garner T.T."/>
            <person name="Garnes J."/>
            <person name="Gnirke A."/>
            <person name="Hawes A."/>
            <person name="Hernandez J."/>
            <person name="Hines S."/>
            <person name="Holder M."/>
            <person name="Hume J."/>
            <person name="Jhangiani S.N."/>
            <person name="Joshi V."/>
            <person name="Khan Z.M."/>
            <person name="Jackson L."/>
            <person name="Kovar C."/>
            <person name="Kowis A."/>
            <person name="Lee S."/>
            <person name="Lewis L.R."/>
            <person name="Margolis J."/>
            <person name="Morgan M."/>
            <person name="Nazareth L.V."/>
            <person name="Nguyen N."/>
            <person name="Okwuonu G."/>
            <person name="Parker D."/>
            <person name="Richards S."/>
            <person name="Ruiz S.J."/>
            <person name="Santibanez J."/>
            <person name="Savard J."/>
            <person name="Scherer S.E."/>
            <person name="Schneider B."/>
            <person name="Sodergren E."/>
            <person name="Tautz D."/>
            <person name="Vattahil S."/>
            <person name="Villasana D."/>
            <person name="White C.S."/>
            <person name="Wright R."/>
            <person name="Park Y."/>
            <person name="Beeman R.W."/>
            <person name="Lord J."/>
            <person name="Oppert B."/>
            <person name="Lorenzen M."/>
            <person name="Brown S."/>
            <person name="Wang L."/>
            <person name="Savard J."/>
            <person name="Tautz D."/>
            <person name="Richards S."/>
            <person name="Weinstock G."/>
            <person name="Gibbs R.A."/>
            <person name="Liu Y."/>
            <person name="Worley K."/>
            <person name="Weinstock G."/>
            <person name="Elsik C.G."/>
            <person name="Reese J.T."/>
            <person name="Elhaik E."/>
            <person name="Landan G."/>
            <person name="Graur D."/>
            <person name="Arensburger P."/>
            <person name="Atkinson P."/>
            <person name="Beeman R.W."/>
            <person name="Beidler J."/>
            <person name="Brown S.J."/>
            <person name="Demuth J.P."/>
            <person name="Drury D.W."/>
            <person name="Du Y.Z."/>
            <person name="Fujiwara H."/>
            <person name="Lorenzen M."/>
            <person name="Maselli V."/>
            <person name="Osanai M."/>
            <person name="Park Y."/>
            <person name="Robertson H.M."/>
            <person name="Tu Z."/>
            <person name="Wang J.J."/>
            <person name="Wang S."/>
            <person name="Richards S."/>
            <person name="Song H."/>
            <person name="Zhang L."/>
            <person name="Sodergren E."/>
            <person name="Werner D."/>
            <person name="Stanke M."/>
            <person name="Morgenstern B."/>
            <person name="Solovyev V."/>
            <person name="Kosarev P."/>
            <person name="Brown G."/>
            <person name="Chen H.C."/>
            <person name="Ermolaeva O."/>
            <person name="Hlavina W."/>
            <person name="Kapustin Y."/>
            <person name="Kiryutin B."/>
            <person name="Kitts P."/>
            <person name="Maglott D."/>
            <person name="Pruitt K."/>
            <person name="Sapojnikov V."/>
            <person name="Souvorov A."/>
            <person name="Mackey A.J."/>
            <person name="Waterhouse R.M."/>
            <person name="Wyder S."/>
            <person name="Zdobnov E.M."/>
            <person name="Zdobnov E.M."/>
            <person name="Wyder S."/>
            <person name="Kriventseva E.V."/>
            <person name="Kadowaki T."/>
            <person name="Bork P."/>
            <person name="Aranda M."/>
            <person name="Bao R."/>
            <person name="Beermann A."/>
            <person name="Berns N."/>
            <person name="Bolognesi R."/>
            <person name="Bonneton F."/>
            <person name="Bopp D."/>
            <person name="Brown S.J."/>
            <person name="Bucher G."/>
            <person name="Butts T."/>
            <person name="Chaumot A."/>
            <person name="Denell R.E."/>
            <person name="Ferrier D.E."/>
            <person name="Friedrich M."/>
            <person name="Gordon C.M."/>
            <person name="Jindra M."/>
            <person name="Klingler M."/>
            <person name="Lan Q."/>
            <person name="Lattorff H.M."/>
            <person name="Laudet V."/>
            <person name="von Levetsow C."/>
            <person name="Liu Z."/>
            <person name="Lutz R."/>
            <person name="Lynch J.A."/>
            <person name="da Fonseca R.N."/>
            <person name="Posnien N."/>
            <person name="Reuter R."/>
            <person name="Roth S."/>
            <person name="Savard J."/>
            <person name="Schinko J.B."/>
            <person name="Schmitt C."/>
            <person name="Schoppmeier M."/>
            <person name="Schroder R."/>
            <person name="Shippy T.D."/>
            <person name="Simonnet F."/>
            <person name="Marques-Souza H."/>
            <person name="Tautz D."/>
            <person name="Tomoyasu Y."/>
            <person name="Trauner J."/>
            <person name="Van der Zee M."/>
            <person name="Vervoort M."/>
            <person name="Wittkopp N."/>
            <person name="Wimmer E.A."/>
            <person name="Yang X."/>
            <person name="Jones A.K."/>
            <person name="Sattelle D.B."/>
            <person name="Ebert P.R."/>
            <person name="Nelson D."/>
            <person name="Scott J.G."/>
            <person name="Beeman R.W."/>
            <person name="Muthukrishnan S."/>
            <person name="Kramer K.J."/>
            <person name="Arakane Y."/>
            <person name="Beeman R.W."/>
            <person name="Zhu Q."/>
            <person name="Hogenkamp D."/>
            <person name="Dixit R."/>
            <person name="Oppert B."/>
            <person name="Jiang H."/>
            <person name="Zou Z."/>
            <person name="Marshall J."/>
            <person name="Elpidina E."/>
            <person name="Vinokurov K."/>
            <person name="Oppert C."/>
            <person name="Zou Z."/>
            <person name="Evans J."/>
            <person name="Lu Z."/>
            <person name="Zhao P."/>
            <person name="Sumathipala N."/>
            <person name="Altincicek B."/>
            <person name="Vilcinskas A."/>
            <person name="Williams M."/>
            <person name="Hultmark D."/>
            <person name="Hetru C."/>
            <person name="Jiang H."/>
            <person name="Grimmelikhuijzen C.J."/>
            <person name="Hauser F."/>
            <person name="Cazzamali G."/>
            <person name="Williamson M."/>
            <person name="Park Y."/>
            <person name="Li B."/>
            <person name="Tanaka Y."/>
            <person name="Predel R."/>
            <person name="Neupert S."/>
            <person name="Schachtner J."/>
            <person name="Verleyen P."/>
            <person name="Raible F."/>
            <person name="Bork P."/>
            <person name="Friedrich M."/>
            <person name="Walden K.K."/>
            <person name="Robertson H.M."/>
            <person name="Angeli S."/>
            <person name="Foret S."/>
            <person name="Bucher G."/>
            <person name="Schuetz S."/>
            <person name="Maleszka R."/>
            <person name="Wimmer E.A."/>
            <person name="Beeman R.W."/>
            <person name="Lorenzen M."/>
            <person name="Tomoyasu Y."/>
            <person name="Miller S.C."/>
            <person name="Grossmann D."/>
            <person name="Bucher G."/>
        </authorList>
    </citation>
    <scope>NUCLEOTIDE SEQUENCE [LARGE SCALE GENOMIC DNA]</scope>
    <source>
        <strain evidence="5 6">Georgia GA2</strain>
    </source>
</reference>
<dbReference type="InParanoid" id="A0A139WKT2"/>
<evidence type="ECO:0000256" key="2">
    <source>
        <dbReference type="ARBA" id="ARBA00008018"/>
    </source>
</evidence>
<organism evidence="5 6">
    <name type="scientific">Tribolium castaneum</name>
    <name type="common">Red flour beetle</name>
    <dbReference type="NCBI Taxonomy" id="7070"/>
    <lineage>
        <taxon>Eukaryota</taxon>
        <taxon>Metazoa</taxon>
        <taxon>Ecdysozoa</taxon>
        <taxon>Arthropoda</taxon>
        <taxon>Hexapoda</taxon>
        <taxon>Insecta</taxon>
        <taxon>Pterygota</taxon>
        <taxon>Neoptera</taxon>
        <taxon>Endopterygota</taxon>
        <taxon>Coleoptera</taxon>
        <taxon>Polyphaga</taxon>
        <taxon>Cucujiformia</taxon>
        <taxon>Tenebrionidae</taxon>
        <taxon>Tenebrionidae incertae sedis</taxon>
        <taxon>Tribolium</taxon>
    </lineage>
</organism>
<dbReference type="OMA" id="VTCAEIM"/>
<keyword evidence="3" id="KW-0539">Nucleus</keyword>
<dbReference type="Pfam" id="PF01918">
    <property type="entry name" value="Alba"/>
    <property type="match status" value="1"/>
</dbReference>
<evidence type="ECO:0000259" key="4">
    <source>
        <dbReference type="Pfam" id="PF01918"/>
    </source>
</evidence>
<dbReference type="FunCoup" id="A0A139WKT2">
    <property type="interactions" value="101"/>
</dbReference>
<evidence type="ECO:0000256" key="3">
    <source>
        <dbReference type="ARBA" id="ARBA00023242"/>
    </source>
</evidence>
<dbReference type="AlphaFoldDB" id="A0A139WKT2"/>
<dbReference type="GO" id="GO:0001682">
    <property type="term" value="P:tRNA 5'-leader removal"/>
    <property type="evidence" value="ECO:0000318"/>
    <property type="project" value="GO_Central"/>
</dbReference>
<dbReference type="STRING" id="7070.A0A139WKT2"/>
<dbReference type="Proteomes" id="UP000007266">
    <property type="component" value="Linkage group 3"/>
</dbReference>
<evidence type="ECO:0000313" key="5">
    <source>
        <dbReference type="EMBL" id="KYB28562.1"/>
    </source>
</evidence>
<dbReference type="InterPro" id="IPR002775">
    <property type="entry name" value="DNA/RNA-bd_Alba-like"/>
</dbReference>
<protein>
    <submittedName>
        <fullName evidence="5">Ribonuclease P protein subunit p25-like protein</fullName>
    </submittedName>
</protein>
<dbReference type="GO" id="GO:0000172">
    <property type="term" value="C:ribonuclease MRP complex"/>
    <property type="evidence" value="ECO:0000318"/>
    <property type="project" value="GO_Central"/>
</dbReference>
<dbReference type="InterPro" id="IPR051958">
    <property type="entry name" value="Alba-like_NAB"/>
</dbReference>
<dbReference type="GO" id="GO:0003723">
    <property type="term" value="F:RNA binding"/>
    <property type="evidence" value="ECO:0000318"/>
    <property type="project" value="GO_Central"/>
</dbReference>
<feature type="domain" description="DNA/RNA-binding protein Alba-like" evidence="4">
    <location>
        <begin position="30"/>
        <end position="91"/>
    </location>
</feature>
<evidence type="ECO:0000313" key="6">
    <source>
        <dbReference type="Proteomes" id="UP000007266"/>
    </source>
</evidence>
<sequence>MENYHKGKNVEEPLERDKIPIPNLPENFLWMQVRGGSKIRNLVSHALNEFPSAKAVVWTGFGQSVGKTVTCAEIMKREHNNQLHQITKLCYRVVEEFWDPVIPDLDQIVVKRKLPMIHILLSLETLSFEELGYQAPG</sequence>
<reference evidence="5 6" key="2">
    <citation type="journal article" date="2010" name="Nucleic Acids Res.">
        <title>BeetleBase in 2010: revisions to provide comprehensive genomic information for Tribolium castaneum.</title>
        <authorList>
            <person name="Kim H.S."/>
            <person name="Murphy T."/>
            <person name="Xia J."/>
            <person name="Caragea D."/>
            <person name="Park Y."/>
            <person name="Beeman R.W."/>
            <person name="Lorenzen M.D."/>
            <person name="Butcher S."/>
            <person name="Manak J.R."/>
            <person name="Brown S.J."/>
        </authorList>
    </citation>
    <scope>GENOME REANNOTATION</scope>
    <source>
        <strain evidence="5 6">Georgia GA2</strain>
    </source>
</reference>
<dbReference type="Gene3D" id="3.30.110.20">
    <property type="entry name" value="Alba-like domain"/>
    <property type="match status" value="1"/>
</dbReference>
<dbReference type="PANTHER" id="PTHR13516">
    <property type="entry name" value="RIBONUCLEASE P SUBUNIT P25"/>
    <property type="match status" value="1"/>
</dbReference>
<dbReference type="PANTHER" id="PTHR13516:SF4">
    <property type="entry name" value="FI09323P"/>
    <property type="match status" value="1"/>
</dbReference>